<sequence length="325" mass="38022">MHILAPTLDDLLYDTFTYVLENGQQIESTKGDNQEVRGCLLTLKNPRSRISRSETKGTIFSCLGELFWYLSGRDDAEMISNYIRKYDSYKEQDGTIHGAYGPRFYGMHGKFDQIRSVIRLLKRKPKTRQAVIQLFDASDIHKQYNDTPCTISLQFMIRDEQLHMFTNMRSNDAYRGLPHDIFVFSMIQEIIAKVLGYELGEYNHFVSSLHVYDCDLPNIRAFLSEGFMPSKPIMPPMPESNFGQTKATLLELEEAVRTNPFSNIEDSDLPSYWLDMIRLLRYYHLSKLEDPRTTLEMEICLSHIKNRDYEAFIERRRARLEEECS</sequence>
<dbReference type="Gene3D" id="3.30.572.10">
    <property type="entry name" value="Thymidylate synthase/dCMP hydroxymethylase domain"/>
    <property type="match status" value="1"/>
</dbReference>
<dbReference type="Pfam" id="PF00303">
    <property type="entry name" value="Thymidylat_synt"/>
    <property type="match status" value="1"/>
</dbReference>
<evidence type="ECO:0000256" key="1">
    <source>
        <dbReference type="ARBA" id="ARBA00022603"/>
    </source>
</evidence>
<dbReference type="CDD" id="cd00351">
    <property type="entry name" value="TS_Pyrimidine_HMase"/>
    <property type="match status" value="1"/>
</dbReference>
<dbReference type="PANTHER" id="PTHR11548:SF9">
    <property type="entry name" value="THYMIDYLATE SYNTHASE"/>
    <property type="match status" value="1"/>
</dbReference>
<feature type="domain" description="Thymidylate synthase/dCMP hydroxymethylase" evidence="3">
    <location>
        <begin position="52"/>
        <end position="225"/>
    </location>
</feature>
<keyword evidence="2" id="KW-0808">Transferase</keyword>
<dbReference type="RefSeq" id="WP_220102350.1">
    <property type="nucleotide sequence ID" value="NZ_JAHZSS010000001.1"/>
</dbReference>
<dbReference type="InterPro" id="IPR036926">
    <property type="entry name" value="Thymidate_synth/dCMP_Mease_sf"/>
</dbReference>
<proteinExistence type="predicted"/>
<dbReference type="EMBL" id="JAHZSS010000001">
    <property type="protein sequence ID" value="MBW8189678.1"/>
    <property type="molecule type" value="Genomic_DNA"/>
</dbReference>
<name>A0ABS7EBG8_9GAMM</name>
<evidence type="ECO:0000313" key="4">
    <source>
        <dbReference type="EMBL" id="MBW8189678.1"/>
    </source>
</evidence>
<reference evidence="4" key="1">
    <citation type="submission" date="2021-07" db="EMBL/GenBank/DDBJ databases">
        <title>Neiella marina sp. nov., isolated from the intestinal content of sea cucumber Apostichopus japonicus.</title>
        <authorList>
            <person name="Bai X."/>
        </authorList>
    </citation>
    <scope>NUCLEOTIDE SEQUENCE</scope>
    <source>
        <strain evidence="4">126</strain>
    </source>
</reference>
<protein>
    <submittedName>
        <fullName evidence="4">Thymidylate synthase</fullName>
    </submittedName>
</protein>
<keyword evidence="5" id="KW-1185">Reference proteome</keyword>
<evidence type="ECO:0000313" key="5">
    <source>
        <dbReference type="Proteomes" id="UP001166251"/>
    </source>
</evidence>
<comment type="caution">
    <text evidence="4">The sequence shown here is derived from an EMBL/GenBank/DDBJ whole genome shotgun (WGS) entry which is preliminary data.</text>
</comment>
<dbReference type="InterPro" id="IPR023451">
    <property type="entry name" value="Thymidate_synth/dCMP_Mease_dom"/>
</dbReference>
<organism evidence="4 5">
    <name type="scientific">Neiella holothuriorum</name>
    <dbReference type="NCBI Taxonomy" id="2870530"/>
    <lineage>
        <taxon>Bacteria</taxon>
        <taxon>Pseudomonadati</taxon>
        <taxon>Pseudomonadota</taxon>
        <taxon>Gammaproteobacteria</taxon>
        <taxon>Alteromonadales</taxon>
        <taxon>Echinimonadaceae</taxon>
        <taxon>Neiella</taxon>
    </lineage>
</organism>
<evidence type="ECO:0000256" key="2">
    <source>
        <dbReference type="ARBA" id="ARBA00022679"/>
    </source>
</evidence>
<dbReference type="InterPro" id="IPR045097">
    <property type="entry name" value="Thymidate_synth/dCMP_Mease"/>
</dbReference>
<accession>A0ABS7EBG8</accession>
<dbReference type="SUPFAM" id="SSF55831">
    <property type="entry name" value="Thymidylate synthase/dCMP hydroxymethylase"/>
    <property type="match status" value="1"/>
</dbReference>
<dbReference type="Proteomes" id="UP001166251">
    <property type="component" value="Unassembled WGS sequence"/>
</dbReference>
<gene>
    <name evidence="4" type="ORF">K0504_01405</name>
</gene>
<dbReference type="PANTHER" id="PTHR11548">
    <property type="entry name" value="THYMIDYLATE SYNTHASE 1"/>
    <property type="match status" value="1"/>
</dbReference>
<keyword evidence="1" id="KW-0489">Methyltransferase</keyword>
<evidence type="ECO:0000259" key="3">
    <source>
        <dbReference type="Pfam" id="PF00303"/>
    </source>
</evidence>